<feature type="compositionally biased region" description="Low complexity" evidence="1">
    <location>
        <begin position="204"/>
        <end position="230"/>
    </location>
</feature>
<sequence>MSFAQTTTLPSISHLLNGHPSSSPPLPPRLQTTPAFNLSPASPVSSHPPSSPPSLISSIHSPQSSNNDLLHPLSVNGSSPLLSPVDSCKSPLTANASLSPRSMPAASVSVVDDLPPLQGYDPPVRKFSSTNTLHPPTQIAPWSSRDHTHNTTTTTLHVSPPPASPVMNTTSSRNNSITSNSSNSNMLSLPSPAMSPCQEKKQPSRSMRQQQQQQSSTPAPPSTQIIISPTGQPILKRRRGRPPSNREPQQEGGWTFLTPTVWDVKQTATPVIGTCASKAEGSNVSSSTTTTPSSTNGTLPSAGENNDMQGSMAAFTSSTMETVLQMPRKKRGRKPKTHIEGNSCFVWRDLPCTRSPSRSSKKIKRSD</sequence>
<keyword evidence="3" id="KW-1185">Reference proteome</keyword>
<evidence type="ECO:0000256" key="1">
    <source>
        <dbReference type="SAM" id="MobiDB-lite"/>
    </source>
</evidence>
<feature type="region of interest" description="Disordered" evidence="1">
    <location>
        <begin position="1"/>
        <end position="75"/>
    </location>
</feature>
<organism evidence="2 3">
    <name type="scientific">Lichtheimia corymbifera JMRC:FSU:9682</name>
    <dbReference type="NCBI Taxonomy" id="1263082"/>
    <lineage>
        <taxon>Eukaryota</taxon>
        <taxon>Fungi</taxon>
        <taxon>Fungi incertae sedis</taxon>
        <taxon>Mucoromycota</taxon>
        <taxon>Mucoromycotina</taxon>
        <taxon>Mucoromycetes</taxon>
        <taxon>Mucorales</taxon>
        <taxon>Lichtheimiaceae</taxon>
        <taxon>Lichtheimia</taxon>
    </lineage>
</organism>
<dbReference type="VEuPathDB" id="FungiDB:LCOR_04226.1"/>
<dbReference type="OrthoDB" id="2417670at2759"/>
<dbReference type="Proteomes" id="UP000027586">
    <property type="component" value="Unassembled WGS sequence"/>
</dbReference>
<proteinExistence type="predicted"/>
<reference evidence="2" key="1">
    <citation type="submission" date="2013-08" db="EMBL/GenBank/DDBJ databases">
        <title>Gene expansion shapes genome architecture in the human pathogen Lichtheimia corymbifera: an evolutionary genomics analysis in the ancient terrestrial Mucorales (Mucoromycotina).</title>
        <authorList>
            <person name="Schwartze V.U."/>
            <person name="Winter S."/>
            <person name="Shelest E."/>
            <person name="Marcet-Houben M."/>
            <person name="Horn F."/>
            <person name="Wehner S."/>
            <person name="Hoffmann K."/>
            <person name="Riege K."/>
            <person name="Sammeth M."/>
            <person name="Nowrousian M."/>
            <person name="Valiante V."/>
            <person name="Linde J."/>
            <person name="Jacobsen I.D."/>
            <person name="Marz M."/>
            <person name="Brakhage A.A."/>
            <person name="Gabaldon T."/>
            <person name="Bocker S."/>
            <person name="Voigt K."/>
        </authorList>
    </citation>
    <scope>NUCLEOTIDE SEQUENCE [LARGE SCALE GENOMIC DNA]</scope>
    <source>
        <strain evidence="2">FSU 9682</strain>
    </source>
</reference>
<gene>
    <name evidence="2" type="ORF">LCOR_04226.1</name>
</gene>
<evidence type="ECO:0000313" key="2">
    <source>
        <dbReference type="EMBL" id="CDH52789.1"/>
    </source>
</evidence>
<feature type="region of interest" description="Disordered" evidence="1">
    <location>
        <begin position="278"/>
        <end position="307"/>
    </location>
</feature>
<dbReference type="EMBL" id="CBTN010000014">
    <property type="protein sequence ID" value="CDH52789.1"/>
    <property type="molecule type" value="Genomic_DNA"/>
</dbReference>
<name>A0A068RRZ8_9FUNG</name>
<dbReference type="AlphaFoldDB" id="A0A068RRZ8"/>
<feature type="compositionally biased region" description="Low complexity" evidence="1">
    <location>
        <begin position="281"/>
        <end position="301"/>
    </location>
</feature>
<feature type="compositionally biased region" description="Polar residues" evidence="1">
    <location>
        <begin position="1"/>
        <end position="11"/>
    </location>
</feature>
<feature type="compositionally biased region" description="Low complexity" evidence="1">
    <location>
        <begin position="38"/>
        <end position="65"/>
    </location>
</feature>
<accession>A0A068RRZ8</accession>
<protein>
    <submittedName>
        <fullName evidence="2">Uncharacterized protein</fullName>
    </submittedName>
</protein>
<feature type="compositionally biased region" description="Low complexity" evidence="1">
    <location>
        <begin position="168"/>
        <end position="185"/>
    </location>
</feature>
<feature type="region of interest" description="Disordered" evidence="1">
    <location>
        <begin position="128"/>
        <end position="255"/>
    </location>
</feature>
<evidence type="ECO:0000313" key="3">
    <source>
        <dbReference type="Proteomes" id="UP000027586"/>
    </source>
</evidence>
<comment type="caution">
    <text evidence="2">The sequence shown here is derived from an EMBL/GenBank/DDBJ whole genome shotgun (WGS) entry which is preliminary data.</text>
</comment>